<dbReference type="EMBL" id="JBHUHF010000001">
    <property type="protein sequence ID" value="MFD2026320.1"/>
    <property type="molecule type" value="Genomic_DNA"/>
</dbReference>
<evidence type="ECO:0000256" key="2">
    <source>
        <dbReference type="ARBA" id="ARBA00023002"/>
    </source>
</evidence>
<name>A0ABW4VAG9_9MICO</name>
<dbReference type="SUPFAM" id="SSF53720">
    <property type="entry name" value="ALDH-like"/>
    <property type="match status" value="1"/>
</dbReference>
<keyword evidence="2" id="KW-0560">Oxidoreductase</keyword>
<dbReference type="RefSeq" id="WP_377198164.1">
    <property type="nucleotide sequence ID" value="NZ_JBHUHF010000001.1"/>
</dbReference>
<comment type="catalytic activity">
    <reaction evidence="4">
        <text>an aldehyde + NAD(+) + H2O = a carboxylate + NADH + 2 H(+)</text>
        <dbReference type="Rhea" id="RHEA:16185"/>
        <dbReference type="ChEBI" id="CHEBI:15377"/>
        <dbReference type="ChEBI" id="CHEBI:15378"/>
        <dbReference type="ChEBI" id="CHEBI:17478"/>
        <dbReference type="ChEBI" id="CHEBI:29067"/>
        <dbReference type="ChEBI" id="CHEBI:57540"/>
        <dbReference type="ChEBI" id="CHEBI:57945"/>
        <dbReference type="EC" id="1.2.1.3"/>
    </reaction>
</comment>
<dbReference type="InterPro" id="IPR016160">
    <property type="entry name" value="Ald_DH_CS_CYS"/>
</dbReference>
<dbReference type="PROSITE" id="PS00070">
    <property type="entry name" value="ALDEHYDE_DEHYDR_CYS"/>
    <property type="match status" value="1"/>
</dbReference>
<evidence type="ECO:0000256" key="1">
    <source>
        <dbReference type="ARBA" id="ARBA00009986"/>
    </source>
</evidence>
<dbReference type="PANTHER" id="PTHR42804:SF1">
    <property type="entry name" value="ALDEHYDE DEHYDROGENASE-RELATED"/>
    <property type="match status" value="1"/>
</dbReference>
<evidence type="ECO:0000256" key="3">
    <source>
        <dbReference type="ARBA" id="ARBA00024226"/>
    </source>
</evidence>
<feature type="domain" description="Aldehyde dehydrogenase" evidence="5">
    <location>
        <begin position="32"/>
        <end position="487"/>
    </location>
</feature>
<organism evidence="6 7">
    <name type="scientific">Promicromonospora aerolata</name>
    <dbReference type="NCBI Taxonomy" id="195749"/>
    <lineage>
        <taxon>Bacteria</taxon>
        <taxon>Bacillati</taxon>
        <taxon>Actinomycetota</taxon>
        <taxon>Actinomycetes</taxon>
        <taxon>Micrococcales</taxon>
        <taxon>Promicromonosporaceae</taxon>
        <taxon>Promicromonospora</taxon>
    </lineage>
</organism>
<evidence type="ECO:0000313" key="7">
    <source>
        <dbReference type="Proteomes" id="UP001597338"/>
    </source>
</evidence>
<dbReference type="InterPro" id="IPR016163">
    <property type="entry name" value="Ald_DH_C"/>
</dbReference>
<dbReference type="Proteomes" id="UP001597338">
    <property type="component" value="Unassembled WGS sequence"/>
</dbReference>
<dbReference type="Gene3D" id="3.40.309.10">
    <property type="entry name" value="Aldehyde Dehydrogenase, Chain A, domain 2"/>
    <property type="match status" value="1"/>
</dbReference>
<evidence type="ECO:0000313" key="6">
    <source>
        <dbReference type="EMBL" id="MFD2026320.1"/>
    </source>
</evidence>
<dbReference type="PANTHER" id="PTHR42804">
    <property type="entry name" value="ALDEHYDE DEHYDROGENASE"/>
    <property type="match status" value="1"/>
</dbReference>
<gene>
    <name evidence="6" type="ORF">ACFSL2_12450</name>
</gene>
<protein>
    <recommendedName>
        <fullName evidence="3">aldehyde dehydrogenase (NAD(+))</fullName>
        <ecNumber evidence="3">1.2.1.3</ecNumber>
    </recommendedName>
</protein>
<dbReference type="Gene3D" id="3.40.605.10">
    <property type="entry name" value="Aldehyde Dehydrogenase, Chain A, domain 1"/>
    <property type="match status" value="1"/>
</dbReference>
<dbReference type="InterPro" id="IPR016162">
    <property type="entry name" value="Ald_DH_N"/>
</dbReference>
<dbReference type="EC" id="1.2.1.3" evidence="3"/>
<keyword evidence="7" id="KW-1185">Reference proteome</keyword>
<proteinExistence type="inferred from homology"/>
<sequence length="503" mass="52843">MHGNEHGTSPDHQDTLHKKTVHRDAFYVNGRWAPSHGTRQVVVTNPATEEHLGYVTLGDVTDVEAAVDAARRAAPGWARTPVPERAALLRAVAAELTVRHDEIARLETAEIGSPIGLSRRAHAGSPIYFFGSAAHLIEQAEPDRTIPGATVLREPYGVVGAITPWNYPLHQSAAKIAPALAAGNTVVHKPSEVTPLGAYALAEAIDAVGLPPGVFNMVMGDGATVGARIAGHPDVDLVSFTGSTRAGIQVATAAAARAKKVSLELGGKGPAVILPGAALEAAVPQALRSGFLNSGQTCMALTRILVDRARLTEAEAIVRETVAGFVVGDPFAGDTQYGPLVSRAQQESVQAYVRRGQQEGLRLLTGGPDRPPAPGRGYYLPLTVFSDVPHHSALVTEEIFGPVLVIQAYESVQDAVDLANRTPYGLCAGVWGATRSEAVEVAGQIQAGQVFINGAGFNPEVPFGGYKRSGVGREYGRYGLEEFQQIKGLVFDDGGARRAPAGG</sequence>
<comment type="caution">
    <text evidence="6">The sequence shown here is derived from an EMBL/GenBank/DDBJ whole genome shotgun (WGS) entry which is preliminary data.</text>
</comment>
<accession>A0ABW4VAG9</accession>
<dbReference type="Pfam" id="PF00171">
    <property type="entry name" value="Aldedh"/>
    <property type="match status" value="1"/>
</dbReference>
<dbReference type="InterPro" id="IPR016161">
    <property type="entry name" value="Ald_DH/histidinol_DH"/>
</dbReference>
<dbReference type="InterPro" id="IPR015590">
    <property type="entry name" value="Aldehyde_DH_dom"/>
</dbReference>
<evidence type="ECO:0000259" key="5">
    <source>
        <dbReference type="Pfam" id="PF00171"/>
    </source>
</evidence>
<dbReference type="CDD" id="cd07138">
    <property type="entry name" value="ALDH_CddD_SSP0762"/>
    <property type="match status" value="1"/>
</dbReference>
<comment type="similarity">
    <text evidence="1">Belongs to the aldehyde dehydrogenase family.</text>
</comment>
<reference evidence="7" key="1">
    <citation type="journal article" date="2019" name="Int. J. Syst. Evol. Microbiol.">
        <title>The Global Catalogue of Microorganisms (GCM) 10K type strain sequencing project: providing services to taxonomists for standard genome sequencing and annotation.</title>
        <authorList>
            <consortium name="The Broad Institute Genomics Platform"/>
            <consortium name="The Broad Institute Genome Sequencing Center for Infectious Disease"/>
            <person name="Wu L."/>
            <person name="Ma J."/>
        </authorList>
    </citation>
    <scope>NUCLEOTIDE SEQUENCE [LARGE SCALE GENOMIC DNA]</scope>
    <source>
        <strain evidence="7">CCM 7043</strain>
    </source>
</reference>
<evidence type="ECO:0000256" key="4">
    <source>
        <dbReference type="ARBA" id="ARBA00049194"/>
    </source>
</evidence>